<organism evidence="1 2">
    <name type="scientific">Cafeteria roenbergensis</name>
    <name type="common">Marine flagellate</name>
    <dbReference type="NCBI Taxonomy" id="33653"/>
    <lineage>
        <taxon>Eukaryota</taxon>
        <taxon>Sar</taxon>
        <taxon>Stramenopiles</taxon>
        <taxon>Bigyra</taxon>
        <taxon>Opalozoa</taxon>
        <taxon>Bicosoecida</taxon>
        <taxon>Cafeteriaceae</taxon>
        <taxon>Cafeteria</taxon>
    </lineage>
</organism>
<dbReference type="Proteomes" id="UP000322899">
    <property type="component" value="Unassembled WGS sequence"/>
</dbReference>
<proteinExistence type="predicted"/>
<sequence>MLNKLSSQKQYMVIDLDDYMRTLSEEKRIKDNYGTDAEVLTAPRGTARVRQDFLESLPTDAEIAIYSSYDELEKMVRERLAIVKTL</sequence>
<reference evidence="1 2" key="1">
    <citation type="submission" date="2019-07" db="EMBL/GenBank/DDBJ databases">
        <title>Genomes of Cafeteria roenbergensis.</title>
        <authorList>
            <person name="Fischer M.G."/>
            <person name="Hackl T."/>
            <person name="Roman M."/>
        </authorList>
    </citation>
    <scope>NUCLEOTIDE SEQUENCE [LARGE SCALE GENOMIC DNA]</scope>
    <source>
        <strain evidence="1 2">E4-10P</strain>
    </source>
</reference>
<dbReference type="EMBL" id="VLTO01000160">
    <property type="protein sequence ID" value="KAA0160137.1"/>
    <property type="molecule type" value="Genomic_DNA"/>
</dbReference>
<protein>
    <submittedName>
        <fullName evidence="1">Uncharacterized protein</fullName>
    </submittedName>
</protein>
<dbReference type="AlphaFoldDB" id="A0A5A8D685"/>
<evidence type="ECO:0000313" key="1">
    <source>
        <dbReference type="EMBL" id="KAA0160137.1"/>
    </source>
</evidence>
<evidence type="ECO:0000313" key="2">
    <source>
        <dbReference type="Proteomes" id="UP000322899"/>
    </source>
</evidence>
<accession>A0A5A8D685</accession>
<gene>
    <name evidence="1" type="ORF">FNF27_08267</name>
</gene>
<name>A0A5A8D685_CAFRO</name>
<comment type="caution">
    <text evidence="1">The sequence shown here is derived from an EMBL/GenBank/DDBJ whole genome shotgun (WGS) entry which is preliminary data.</text>
</comment>